<dbReference type="Pfam" id="PF22483">
    <property type="entry name" value="Mu-transpos_C_2"/>
    <property type="match status" value="1"/>
</dbReference>
<evidence type="ECO:0000256" key="1">
    <source>
        <dbReference type="ARBA" id="ARBA00009277"/>
    </source>
</evidence>
<evidence type="ECO:0000313" key="4">
    <source>
        <dbReference type="Proteomes" id="UP000184231"/>
    </source>
</evidence>
<reference evidence="3 4" key="1">
    <citation type="submission" date="2016-11" db="EMBL/GenBank/DDBJ databases">
        <authorList>
            <person name="Jaros S."/>
            <person name="Januszkiewicz K."/>
            <person name="Wedrychowicz H."/>
        </authorList>
    </citation>
    <scope>NUCLEOTIDE SEQUENCE [LARGE SCALE GENOMIC DNA]</scope>
    <source>
        <strain evidence="3 4">CGMCC 1.8863</strain>
    </source>
</reference>
<dbReference type="Gene3D" id="3.30.420.10">
    <property type="entry name" value="Ribonuclease H-like superfamily/Ribonuclease H"/>
    <property type="match status" value="1"/>
</dbReference>
<feature type="domain" description="Integrase catalytic" evidence="2">
    <location>
        <begin position="137"/>
        <end position="332"/>
    </location>
</feature>
<dbReference type="GO" id="GO:0003677">
    <property type="term" value="F:DNA binding"/>
    <property type="evidence" value="ECO:0007669"/>
    <property type="project" value="InterPro"/>
</dbReference>
<dbReference type="SUPFAM" id="SSF53098">
    <property type="entry name" value="Ribonuclease H-like"/>
    <property type="match status" value="1"/>
</dbReference>
<dbReference type="InterPro" id="IPR001584">
    <property type="entry name" value="Integrase_cat-core"/>
</dbReference>
<dbReference type="InterPro" id="IPR036388">
    <property type="entry name" value="WH-like_DNA-bd_sf"/>
</dbReference>
<dbReference type="EMBL" id="FQYX01000050">
    <property type="protein sequence ID" value="SHJ88303.1"/>
    <property type="molecule type" value="Genomic_DNA"/>
</dbReference>
<dbReference type="Proteomes" id="UP000184231">
    <property type="component" value="Unassembled WGS sequence"/>
</dbReference>
<dbReference type="STRING" id="558155.SAMN04487911_1507"/>
<comment type="similarity">
    <text evidence="1">Belongs to the transposase IS21/IS408/IS1162 family.</text>
</comment>
<protein>
    <submittedName>
        <fullName evidence="3">Transposase</fullName>
    </submittedName>
</protein>
<accession>A0A1M6MY87</accession>
<dbReference type="InterPro" id="IPR036397">
    <property type="entry name" value="RNaseH_sf"/>
</dbReference>
<evidence type="ECO:0000313" key="3">
    <source>
        <dbReference type="EMBL" id="SHJ88303.1"/>
    </source>
</evidence>
<gene>
    <name evidence="3" type="ORF">SAMN04487911_1507</name>
</gene>
<dbReference type="GO" id="GO:0006355">
    <property type="term" value="P:regulation of DNA-templated transcription"/>
    <property type="evidence" value="ECO:0007669"/>
    <property type="project" value="InterPro"/>
</dbReference>
<dbReference type="NCBIfam" id="NF033546">
    <property type="entry name" value="transpos_IS21"/>
    <property type="match status" value="1"/>
</dbReference>
<sequence>MAGKTKPMSQVKQILRLYCQGKGFKTIARTLSVSKNTVKDYIQKAKAADLLMETLLAMEDPVLEGKLNPGNPAYKDERYDLLKPQLDYFRKELKKTGVNRQVLWDEYRVGNPDPYSYAQFCYHIRQYMRSGKPSMVLDHRPGDELYVDFAGKLLSYVDRRTGEEIKVQVFVACLPYSDYCFAMAVPSQKTEDFIHALGCCLKEMGGAPQTLVPDNLKAAVIKSNPYEPDINRALEDFANHYGTSVTPTRPGRPQDKSLVENQVKLIYSRVYAKLRKLTFFDLPSLNRAIAQKVKEHNQTRMQQKEYCREEKFVADEKHTLQPLPAQAFEIKYYREHKVAKNNHICLGMDKHYYSVPFSYIGMKVKVIYTRSLVKIYHKAKLIATHPRNRRKGGYTTRKEHLCSHHRYYKERSPTYYLQRGYNHSETLYTYMEALFKQDKYPEQLYKTCDGILNLSRKVDPRSFTKACTIALEHQNYSYKFLKQVLENRMTEYPEEPVVKSLPAHGNIRGASSYK</sequence>
<evidence type="ECO:0000259" key="2">
    <source>
        <dbReference type="PROSITE" id="PS50994"/>
    </source>
</evidence>
<dbReference type="PROSITE" id="PS50994">
    <property type="entry name" value="INTEGRASE"/>
    <property type="match status" value="1"/>
</dbReference>
<dbReference type="SUPFAM" id="SSF46894">
    <property type="entry name" value="C-terminal effector domain of the bipartite response regulators"/>
    <property type="match status" value="1"/>
</dbReference>
<name>A0A1M6MY87_9FLAO</name>
<dbReference type="GO" id="GO:0015074">
    <property type="term" value="P:DNA integration"/>
    <property type="evidence" value="ECO:0007669"/>
    <property type="project" value="InterPro"/>
</dbReference>
<proteinExistence type="inferred from homology"/>
<dbReference type="PANTHER" id="PTHR35004">
    <property type="entry name" value="TRANSPOSASE RV3428C-RELATED"/>
    <property type="match status" value="1"/>
</dbReference>
<dbReference type="Gene3D" id="1.10.10.10">
    <property type="entry name" value="Winged helix-like DNA-binding domain superfamily/Winged helix DNA-binding domain"/>
    <property type="match status" value="1"/>
</dbReference>
<dbReference type="Pfam" id="PF00665">
    <property type="entry name" value="rve"/>
    <property type="match status" value="1"/>
</dbReference>
<dbReference type="PANTHER" id="PTHR35004:SF8">
    <property type="entry name" value="TRANSPOSASE RV3428C-RELATED"/>
    <property type="match status" value="1"/>
</dbReference>
<dbReference type="InterPro" id="IPR054353">
    <property type="entry name" value="IstA-like_C"/>
</dbReference>
<dbReference type="AlphaFoldDB" id="A0A1M6MY87"/>
<dbReference type="InterPro" id="IPR016032">
    <property type="entry name" value="Sig_transdc_resp-reg_C-effctor"/>
</dbReference>
<keyword evidence="4" id="KW-1185">Reference proteome</keyword>
<dbReference type="InterPro" id="IPR012337">
    <property type="entry name" value="RNaseH-like_sf"/>
</dbReference>
<organism evidence="3 4">
    <name type="scientific">Arenibacter nanhaiticus</name>
    <dbReference type="NCBI Taxonomy" id="558155"/>
    <lineage>
        <taxon>Bacteria</taxon>
        <taxon>Pseudomonadati</taxon>
        <taxon>Bacteroidota</taxon>
        <taxon>Flavobacteriia</taxon>
        <taxon>Flavobacteriales</taxon>
        <taxon>Flavobacteriaceae</taxon>
        <taxon>Arenibacter</taxon>
    </lineage>
</organism>
<dbReference type="OrthoDB" id="3193769at2"/>